<feature type="compositionally biased region" description="Basic and acidic residues" evidence="1">
    <location>
        <begin position="236"/>
        <end position="249"/>
    </location>
</feature>
<keyword evidence="3" id="KW-1185">Reference proteome</keyword>
<proteinExistence type="predicted"/>
<feature type="region of interest" description="Disordered" evidence="1">
    <location>
        <begin position="1"/>
        <end position="34"/>
    </location>
</feature>
<organism evidence="2 3">
    <name type="scientific">Phytophthora oleae</name>
    <dbReference type="NCBI Taxonomy" id="2107226"/>
    <lineage>
        <taxon>Eukaryota</taxon>
        <taxon>Sar</taxon>
        <taxon>Stramenopiles</taxon>
        <taxon>Oomycota</taxon>
        <taxon>Peronosporomycetes</taxon>
        <taxon>Peronosporales</taxon>
        <taxon>Peronosporaceae</taxon>
        <taxon>Phytophthora</taxon>
    </lineage>
</organism>
<evidence type="ECO:0000313" key="3">
    <source>
        <dbReference type="Proteomes" id="UP001632037"/>
    </source>
</evidence>
<comment type="caution">
    <text evidence="2">The sequence shown here is derived from an EMBL/GenBank/DDBJ whole genome shotgun (WGS) entry which is preliminary data.</text>
</comment>
<accession>A0ABD3EWD4</accession>
<evidence type="ECO:0000256" key="1">
    <source>
        <dbReference type="SAM" id="MobiDB-lite"/>
    </source>
</evidence>
<dbReference type="AlphaFoldDB" id="A0ABD3EWD4"/>
<feature type="region of interest" description="Disordered" evidence="1">
    <location>
        <begin position="359"/>
        <end position="388"/>
    </location>
</feature>
<gene>
    <name evidence="2" type="ORF">V7S43_017674</name>
</gene>
<evidence type="ECO:0000313" key="2">
    <source>
        <dbReference type="EMBL" id="KAL3657355.1"/>
    </source>
</evidence>
<feature type="region of interest" description="Disordered" evidence="1">
    <location>
        <begin position="210"/>
        <end position="249"/>
    </location>
</feature>
<feature type="region of interest" description="Disordered" evidence="1">
    <location>
        <begin position="165"/>
        <end position="196"/>
    </location>
</feature>
<feature type="region of interest" description="Disordered" evidence="1">
    <location>
        <begin position="55"/>
        <end position="81"/>
    </location>
</feature>
<protein>
    <submittedName>
        <fullName evidence="2">Uncharacterized protein</fullName>
    </submittedName>
</protein>
<name>A0ABD3EWD4_9STRA</name>
<reference evidence="2 3" key="1">
    <citation type="submission" date="2024-09" db="EMBL/GenBank/DDBJ databases">
        <title>Genome sequencing and assembly of Phytophthora oleae, isolate VK10A, causative agent of rot of olive drupes.</title>
        <authorList>
            <person name="Conti Taguali S."/>
            <person name="Riolo M."/>
            <person name="La Spada F."/>
            <person name="Cacciola S.O."/>
            <person name="Dionisio G."/>
        </authorList>
    </citation>
    <scope>NUCLEOTIDE SEQUENCE [LARGE SCALE GENOMIC DNA]</scope>
    <source>
        <strain evidence="2 3">VK10A</strain>
    </source>
</reference>
<feature type="compositionally biased region" description="Acidic residues" evidence="1">
    <location>
        <begin position="1"/>
        <end position="18"/>
    </location>
</feature>
<feature type="compositionally biased region" description="Basic and acidic residues" evidence="1">
    <location>
        <begin position="360"/>
        <end position="381"/>
    </location>
</feature>
<dbReference type="Proteomes" id="UP001632037">
    <property type="component" value="Unassembled WGS sequence"/>
</dbReference>
<sequence length="388" mass="43181">MRETEPENEMEDDDEGDDSYANAYLNDDVEESDDAELAEMLAKVQSIQQVEGRLPIDTATPAVDTDAKGSPMDAAKVSARAPPRVLITTSTEARKSLSLVKSPSAAATSSTGIYKSQDGITTISRNVLSARNTGAGTLLGVKKSAIYEDKLLQAATTPKAIKKLQQKAVASPPATIRKRTETLSAPPKKSTARKFATDDEELHCRFQMRKSAAKASPRDDFDGGGDSGQNFMTRMEAGERNRRKKLELSRGENDYNARLDKKACPKCGLPQSYSEFKDKKKKCQMCGVEFRFLNAWGDIEHSFTSRMADTLRAQAERKEQIYAQITSEETNRLKLHKTAKQLDYEKRLMMKHSTQTFLDRNYKPNSDSKTKKAQLELEAKRSTARSAK</sequence>
<dbReference type="EMBL" id="JBIMZQ010000065">
    <property type="protein sequence ID" value="KAL3657355.1"/>
    <property type="molecule type" value="Genomic_DNA"/>
</dbReference>